<dbReference type="RefSeq" id="WP_160937579.1">
    <property type="nucleotide sequence ID" value="NZ_SNVJ01000011.1"/>
</dbReference>
<evidence type="ECO:0000256" key="12">
    <source>
        <dbReference type="HAMAP-Rule" id="MF_00188"/>
    </source>
</evidence>
<evidence type="ECO:0000256" key="13">
    <source>
        <dbReference type="SAM" id="MobiDB-lite"/>
    </source>
</evidence>
<dbReference type="InterPro" id="IPR050083">
    <property type="entry name" value="HtpX_protease"/>
</dbReference>
<dbReference type="Gene3D" id="3.30.2010.10">
    <property type="entry name" value="Metalloproteases ('zincins'), catalytic domain"/>
    <property type="match status" value="1"/>
</dbReference>
<keyword evidence="8 12" id="KW-0862">Zinc</keyword>
<dbReference type="AlphaFoldDB" id="A0A845BGS4"/>
<gene>
    <name evidence="12 15" type="primary">htpX</name>
    <name evidence="15" type="ORF">E0493_13760</name>
</gene>
<evidence type="ECO:0000256" key="9">
    <source>
        <dbReference type="ARBA" id="ARBA00022989"/>
    </source>
</evidence>
<dbReference type="GO" id="GO:0006508">
    <property type="term" value="P:proteolysis"/>
    <property type="evidence" value="ECO:0007669"/>
    <property type="project" value="UniProtKB-KW"/>
</dbReference>
<evidence type="ECO:0000313" key="15">
    <source>
        <dbReference type="EMBL" id="MXP64412.1"/>
    </source>
</evidence>
<evidence type="ECO:0000313" key="16">
    <source>
        <dbReference type="Proteomes" id="UP000460715"/>
    </source>
</evidence>
<feature type="binding site" evidence="12">
    <location>
        <position position="204"/>
    </location>
    <ligand>
        <name>Zn(2+)</name>
        <dbReference type="ChEBI" id="CHEBI:29105"/>
        <note>catalytic</note>
    </ligand>
</feature>
<keyword evidence="3 12" id="KW-1003">Cell membrane</keyword>
<comment type="cofactor">
    <cofactor evidence="12">
        <name>Zn(2+)</name>
        <dbReference type="ChEBI" id="CHEBI:29105"/>
    </cofactor>
    <text evidence="12">Binds 1 zinc ion per subunit.</text>
</comment>
<organism evidence="15 16">
    <name type="scientific">Teichococcus coralli</name>
    <dbReference type="NCBI Taxonomy" id="2545983"/>
    <lineage>
        <taxon>Bacteria</taxon>
        <taxon>Pseudomonadati</taxon>
        <taxon>Pseudomonadota</taxon>
        <taxon>Alphaproteobacteria</taxon>
        <taxon>Acetobacterales</taxon>
        <taxon>Roseomonadaceae</taxon>
        <taxon>Roseomonas</taxon>
    </lineage>
</organism>
<proteinExistence type="inferred from homology"/>
<dbReference type="NCBIfam" id="NF002363">
    <property type="entry name" value="PRK01345.1"/>
    <property type="match status" value="1"/>
</dbReference>
<dbReference type="Proteomes" id="UP000460715">
    <property type="component" value="Unassembled WGS sequence"/>
</dbReference>
<comment type="caution">
    <text evidence="15">The sequence shown here is derived from an EMBL/GenBank/DDBJ whole genome shotgun (WGS) entry which is preliminary data.</text>
</comment>
<dbReference type="InterPro" id="IPR022919">
    <property type="entry name" value="Pept_M48_protease_HtpX"/>
</dbReference>
<keyword evidence="4 12" id="KW-0645">Protease</keyword>
<comment type="similarity">
    <text evidence="2 12">Belongs to the peptidase M48B family.</text>
</comment>
<sequence>MSGYLRTTLLLAAMTALFAAVGYAIGGRGGMMVAFGVACVTNLFAWWNSDRMVLRMHNAQPVGPQEAPDLHAMVSRLAQRAGLPMPALYIIHEDQPNAFATGRNPENAAVAVNTGLLQRMPPEEVEGVIAHELAHIRHRDTLIMTVTACLAGAIGMLAQFGWLFGGLRGRDERGGLGPIGSLLIMLLAPLAAMVVQMAISRSREYEADRGGAEISGNPGGLAHALMRLEQGRRSFINHAAEANPATAHMFIINPLAGLRMDSLFSTHPSTEERVARLMALAGEMGGPPPRAAQSAWQAPGAAAGPWGTARPQRRRGPWG</sequence>
<feature type="transmembrane region" description="Helical" evidence="12">
    <location>
        <begin position="142"/>
        <end position="164"/>
    </location>
</feature>
<dbReference type="GO" id="GO:0005886">
    <property type="term" value="C:plasma membrane"/>
    <property type="evidence" value="ECO:0007669"/>
    <property type="project" value="UniProtKB-SubCell"/>
</dbReference>
<evidence type="ECO:0000256" key="1">
    <source>
        <dbReference type="ARBA" id="ARBA00004651"/>
    </source>
</evidence>
<evidence type="ECO:0000256" key="6">
    <source>
        <dbReference type="ARBA" id="ARBA00022723"/>
    </source>
</evidence>
<dbReference type="InterPro" id="IPR001915">
    <property type="entry name" value="Peptidase_M48"/>
</dbReference>
<feature type="transmembrane region" description="Helical" evidence="12">
    <location>
        <begin position="176"/>
        <end position="199"/>
    </location>
</feature>
<accession>A0A845BGS4</accession>
<keyword evidence="11 12" id="KW-0472">Membrane</keyword>
<protein>
    <recommendedName>
        <fullName evidence="12">Protease HtpX homolog</fullName>
        <ecNumber evidence="12">3.4.24.-</ecNumber>
    </recommendedName>
</protein>
<dbReference type="GO" id="GO:0008270">
    <property type="term" value="F:zinc ion binding"/>
    <property type="evidence" value="ECO:0007669"/>
    <property type="project" value="UniProtKB-UniRule"/>
</dbReference>
<dbReference type="PANTHER" id="PTHR43221:SF1">
    <property type="entry name" value="PROTEASE HTPX"/>
    <property type="match status" value="1"/>
</dbReference>
<dbReference type="GO" id="GO:0004222">
    <property type="term" value="F:metalloendopeptidase activity"/>
    <property type="evidence" value="ECO:0007669"/>
    <property type="project" value="UniProtKB-UniRule"/>
</dbReference>
<dbReference type="Pfam" id="PF01435">
    <property type="entry name" value="Peptidase_M48"/>
    <property type="match status" value="1"/>
</dbReference>
<feature type="binding site" evidence="12">
    <location>
        <position position="135"/>
    </location>
    <ligand>
        <name>Zn(2+)</name>
        <dbReference type="ChEBI" id="CHEBI:29105"/>
        <note>catalytic</note>
    </ligand>
</feature>
<evidence type="ECO:0000256" key="2">
    <source>
        <dbReference type="ARBA" id="ARBA00009779"/>
    </source>
</evidence>
<dbReference type="HAMAP" id="MF_00188">
    <property type="entry name" value="Pept_M48_protease_HtpX"/>
    <property type="match status" value="1"/>
</dbReference>
<keyword evidence="10 12" id="KW-0482">Metalloprotease</keyword>
<evidence type="ECO:0000256" key="10">
    <source>
        <dbReference type="ARBA" id="ARBA00023049"/>
    </source>
</evidence>
<dbReference type="EMBL" id="SNVJ01000011">
    <property type="protein sequence ID" value="MXP64412.1"/>
    <property type="molecule type" value="Genomic_DNA"/>
</dbReference>
<dbReference type="CDD" id="cd07336">
    <property type="entry name" value="M48B_HtpX_like"/>
    <property type="match status" value="1"/>
</dbReference>
<dbReference type="PANTHER" id="PTHR43221">
    <property type="entry name" value="PROTEASE HTPX"/>
    <property type="match status" value="1"/>
</dbReference>
<dbReference type="EC" id="3.4.24.-" evidence="12"/>
<keyword evidence="9 12" id="KW-1133">Transmembrane helix</keyword>
<evidence type="ECO:0000256" key="11">
    <source>
        <dbReference type="ARBA" id="ARBA00023136"/>
    </source>
</evidence>
<feature type="compositionally biased region" description="Low complexity" evidence="13">
    <location>
        <begin position="291"/>
        <end position="309"/>
    </location>
</feature>
<evidence type="ECO:0000256" key="4">
    <source>
        <dbReference type="ARBA" id="ARBA00022670"/>
    </source>
</evidence>
<reference evidence="15 16" key="1">
    <citation type="submission" date="2019-03" db="EMBL/GenBank/DDBJ databases">
        <title>Roseomonas sp. a novel Roseomonas species isolated from Sea whip Gorgonian.</title>
        <authorList>
            <person name="Li F."/>
            <person name="Pan X."/>
            <person name="Huang S."/>
            <person name="Li Z."/>
            <person name="Meng B."/>
        </authorList>
    </citation>
    <scope>NUCLEOTIDE SEQUENCE [LARGE SCALE GENOMIC DNA]</scope>
    <source>
        <strain evidence="15 16">M0104</strain>
    </source>
</reference>
<feature type="active site" evidence="12">
    <location>
        <position position="132"/>
    </location>
</feature>
<evidence type="ECO:0000256" key="3">
    <source>
        <dbReference type="ARBA" id="ARBA00022475"/>
    </source>
</evidence>
<feature type="domain" description="Peptidase M48" evidence="14">
    <location>
        <begin position="64"/>
        <end position="279"/>
    </location>
</feature>
<feature type="region of interest" description="Disordered" evidence="13">
    <location>
        <begin position="286"/>
        <end position="319"/>
    </location>
</feature>
<keyword evidence="6 12" id="KW-0479">Metal-binding</keyword>
<keyword evidence="16" id="KW-1185">Reference proteome</keyword>
<evidence type="ECO:0000256" key="8">
    <source>
        <dbReference type="ARBA" id="ARBA00022833"/>
    </source>
</evidence>
<name>A0A845BGS4_9PROT</name>
<dbReference type="OrthoDB" id="15218at2"/>
<evidence type="ECO:0000256" key="5">
    <source>
        <dbReference type="ARBA" id="ARBA00022692"/>
    </source>
</evidence>
<feature type="transmembrane region" description="Helical" evidence="12">
    <location>
        <begin position="31"/>
        <end position="47"/>
    </location>
</feature>
<keyword evidence="5 12" id="KW-0812">Transmembrane</keyword>
<feature type="binding site" evidence="12">
    <location>
        <position position="131"/>
    </location>
    <ligand>
        <name>Zn(2+)</name>
        <dbReference type="ChEBI" id="CHEBI:29105"/>
        <note>catalytic</note>
    </ligand>
</feature>
<feature type="transmembrane region" description="Helical" evidence="12">
    <location>
        <begin position="7"/>
        <end position="25"/>
    </location>
</feature>
<comment type="subcellular location">
    <subcellularLocation>
        <location evidence="1 12">Cell membrane</location>
        <topology evidence="1 12">Multi-pass membrane protein</topology>
    </subcellularLocation>
</comment>
<dbReference type="NCBIfam" id="NF002826">
    <property type="entry name" value="PRK03001.1"/>
    <property type="match status" value="1"/>
</dbReference>
<evidence type="ECO:0000256" key="7">
    <source>
        <dbReference type="ARBA" id="ARBA00022801"/>
    </source>
</evidence>
<evidence type="ECO:0000259" key="14">
    <source>
        <dbReference type="Pfam" id="PF01435"/>
    </source>
</evidence>
<keyword evidence="7 12" id="KW-0378">Hydrolase</keyword>